<gene>
    <name evidence="2" type="ORF">E0H58_14675</name>
</gene>
<evidence type="ECO:0000259" key="1">
    <source>
        <dbReference type="Pfam" id="PF19493"/>
    </source>
</evidence>
<protein>
    <recommendedName>
        <fullName evidence="1">Trypsin-co-occurring domain-containing protein</fullName>
    </recommendedName>
</protein>
<proteinExistence type="predicted"/>
<evidence type="ECO:0000313" key="2">
    <source>
        <dbReference type="EMBL" id="TCC25394.1"/>
    </source>
</evidence>
<comment type="caution">
    <text evidence="2">The sequence shown here is derived from an EMBL/GenBank/DDBJ whole genome shotgun (WGS) entry which is preliminary data.</text>
</comment>
<evidence type="ECO:0000313" key="3">
    <source>
        <dbReference type="Proteomes" id="UP000292385"/>
    </source>
</evidence>
<dbReference type="NCBIfam" id="NF041216">
    <property type="entry name" value="CU044_2847_fam"/>
    <property type="match status" value="1"/>
</dbReference>
<reference evidence="2 3" key="1">
    <citation type="submission" date="2019-02" db="EMBL/GenBank/DDBJ databases">
        <title>Kribbella capetownensis sp. nov. and Kribbella speibonae sp. nov., isolated from soil.</title>
        <authorList>
            <person name="Curtis S.M."/>
            <person name="Norton I."/>
            <person name="Everest G.J."/>
            <person name="Meyers P.R."/>
        </authorList>
    </citation>
    <scope>NUCLEOTIDE SEQUENCE [LARGE SCALE GENOMIC DNA]</scope>
    <source>
        <strain evidence="2 3">SK5</strain>
    </source>
</reference>
<accession>A0ABY2A8N5</accession>
<feature type="domain" description="Trypsin-co-occurring" evidence="1">
    <location>
        <begin position="12"/>
        <end position="107"/>
    </location>
</feature>
<dbReference type="InterPro" id="IPR045794">
    <property type="entry name" value="Trypco1"/>
</dbReference>
<dbReference type="Pfam" id="PF19493">
    <property type="entry name" value="Trypco1"/>
    <property type="match status" value="1"/>
</dbReference>
<organism evidence="2 3">
    <name type="scientific">Kribbella speibonae</name>
    <dbReference type="NCBI Taxonomy" id="1572660"/>
    <lineage>
        <taxon>Bacteria</taxon>
        <taxon>Bacillati</taxon>
        <taxon>Actinomycetota</taxon>
        <taxon>Actinomycetes</taxon>
        <taxon>Propionibacteriales</taxon>
        <taxon>Kribbellaceae</taxon>
        <taxon>Kribbella</taxon>
    </lineage>
</organism>
<dbReference type="Proteomes" id="UP000292385">
    <property type="component" value="Unassembled WGS sequence"/>
</dbReference>
<dbReference type="EMBL" id="SJJY01000002">
    <property type="protein sequence ID" value="TCC25394.1"/>
    <property type="molecule type" value="Genomic_DNA"/>
</dbReference>
<dbReference type="RefSeq" id="WP_131461855.1">
    <property type="nucleotide sequence ID" value="NZ_SJJY01000002.1"/>
</dbReference>
<name>A0ABY2A8N5_9ACTN</name>
<keyword evidence="3" id="KW-1185">Reference proteome</keyword>
<sequence>MSKDLVFVKLSSNGPTLVAETEFAAGEGEDSFGRVADPVKALAQAPKTVEDALDAVVVPAATMFMDRLRHLSPDATEFEFGLKLSGKAGLVFASTSGEAHIKVMLKWMPKPI</sequence>